<comment type="cofactor">
    <cofactor evidence="2">
        <name>Zn(2+)</name>
        <dbReference type="ChEBI" id="CHEBI:29105"/>
    </cofactor>
    <text evidence="2">Binds 1 zinc ion per subunit.</text>
</comment>
<dbReference type="PANTHER" id="PTHR10003">
    <property type="entry name" value="SUPEROXIDE DISMUTASE CU-ZN -RELATED"/>
    <property type="match status" value="1"/>
</dbReference>
<feature type="chain" id="PRO_5005513476" description="Superoxide dismutase [Cu-Zn]" evidence="4">
    <location>
        <begin position="24"/>
        <end position="173"/>
    </location>
</feature>
<reference evidence="7" key="1">
    <citation type="submission" date="2015-07" db="EMBL/GenBank/DDBJ databases">
        <title>Discovery of a poly(ethylene terephthalate assimilation.</title>
        <authorList>
            <person name="Yoshida S."/>
            <person name="Hiraga K."/>
            <person name="Takehana T."/>
            <person name="Taniguchi I."/>
            <person name="Yamaji H."/>
            <person name="Maeda Y."/>
            <person name="Toyohara K."/>
            <person name="Miyamoto K."/>
            <person name="Kimura Y."/>
            <person name="Oda K."/>
        </authorList>
    </citation>
    <scope>NUCLEOTIDE SEQUENCE [LARGE SCALE GENOMIC DNA]</scope>
    <source>
        <strain evidence="7">NBRC 110686 / TISTR 2288 / 201-F6</strain>
    </source>
</reference>
<dbReference type="InterPro" id="IPR024134">
    <property type="entry name" value="SOD_Cu/Zn_/chaperone"/>
</dbReference>
<dbReference type="InterPro" id="IPR018152">
    <property type="entry name" value="SOD_Cu/Zn_BS"/>
</dbReference>
<dbReference type="EC" id="1.15.1.1" evidence="2"/>
<dbReference type="OrthoDB" id="5431326at2"/>
<evidence type="ECO:0000256" key="2">
    <source>
        <dbReference type="RuleBase" id="RU000393"/>
    </source>
</evidence>
<keyword evidence="7" id="KW-1185">Reference proteome</keyword>
<dbReference type="AlphaFoldDB" id="A0A0K8NYA5"/>
<evidence type="ECO:0000256" key="1">
    <source>
        <dbReference type="ARBA" id="ARBA00010457"/>
    </source>
</evidence>
<dbReference type="CDD" id="cd00305">
    <property type="entry name" value="Cu-Zn_Superoxide_Dismutase"/>
    <property type="match status" value="1"/>
</dbReference>
<dbReference type="Pfam" id="PF00080">
    <property type="entry name" value="Sod_Cu"/>
    <property type="match status" value="1"/>
</dbReference>
<evidence type="ECO:0000259" key="5">
    <source>
        <dbReference type="Pfam" id="PF00080"/>
    </source>
</evidence>
<evidence type="ECO:0000256" key="3">
    <source>
        <dbReference type="SAM" id="MobiDB-lite"/>
    </source>
</evidence>
<comment type="similarity">
    <text evidence="1 2">Belongs to the Cu-Zn superoxide dismutase family.</text>
</comment>
<comment type="function">
    <text evidence="2">Destroys radicals which are normally produced within the cells and which are toxic to biological systems.</text>
</comment>
<organism evidence="6 7">
    <name type="scientific">Piscinibacter sakaiensis</name>
    <name type="common">Ideonella sakaiensis</name>
    <dbReference type="NCBI Taxonomy" id="1547922"/>
    <lineage>
        <taxon>Bacteria</taxon>
        <taxon>Pseudomonadati</taxon>
        <taxon>Pseudomonadota</taxon>
        <taxon>Betaproteobacteria</taxon>
        <taxon>Burkholderiales</taxon>
        <taxon>Sphaerotilaceae</taxon>
        <taxon>Piscinibacter</taxon>
    </lineage>
</organism>
<dbReference type="PROSITE" id="PS00087">
    <property type="entry name" value="SOD_CU_ZN_1"/>
    <property type="match status" value="1"/>
</dbReference>
<dbReference type="InterPro" id="IPR001424">
    <property type="entry name" value="SOD_Cu_Zn_dom"/>
</dbReference>
<proteinExistence type="inferred from homology"/>
<dbReference type="GO" id="GO:0004784">
    <property type="term" value="F:superoxide dismutase activity"/>
    <property type="evidence" value="ECO:0007669"/>
    <property type="project" value="UniProtKB-EC"/>
</dbReference>
<comment type="cofactor">
    <cofactor evidence="2">
        <name>Cu cation</name>
        <dbReference type="ChEBI" id="CHEBI:23378"/>
    </cofactor>
    <text evidence="2">Binds 1 copper ion per subunit.</text>
</comment>
<dbReference type="SUPFAM" id="SSF49329">
    <property type="entry name" value="Cu,Zn superoxide dismutase-like"/>
    <property type="match status" value="1"/>
</dbReference>
<dbReference type="PROSITE" id="PS51318">
    <property type="entry name" value="TAT"/>
    <property type="match status" value="1"/>
</dbReference>
<sequence>MTSPRRFALPAAALLGVALCGCAAVSTGPTATATLEARSNSRVAGSVSFAQVGDGVRVAVRASGLKPNAEHGFHVHEKGDCSSPDGMSTGGHFNPTGQPHGPQHAAHHAGDMPGPKADADGKVDTSFTLAGVTLSPGPSSLMGRGVIVHADPDDYRTQPTGNSGARIACGVIR</sequence>
<dbReference type="RefSeq" id="WP_054019448.1">
    <property type="nucleotide sequence ID" value="NZ_BBYR01000022.1"/>
</dbReference>
<dbReference type="PROSITE" id="PS00332">
    <property type="entry name" value="SOD_CU_ZN_2"/>
    <property type="match status" value="1"/>
</dbReference>
<evidence type="ECO:0000313" key="6">
    <source>
        <dbReference type="EMBL" id="GAP35387.1"/>
    </source>
</evidence>
<gene>
    <name evidence="6" type="ORF">ISF6_1158</name>
</gene>
<keyword evidence="2" id="KW-0479">Metal-binding</keyword>
<keyword evidence="2" id="KW-0862">Zinc</keyword>
<name>A0A0K8NYA5_PISS1</name>
<dbReference type="InterPro" id="IPR006311">
    <property type="entry name" value="TAT_signal"/>
</dbReference>
<protein>
    <recommendedName>
        <fullName evidence="2">Superoxide dismutase [Cu-Zn]</fullName>
        <ecNumber evidence="2">1.15.1.1</ecNumber>
    </recommendedName>
</protein>
<reference evidence="6 7" key="2">
    <citation type="journal article" date="2016" name="Science">
        <title>A bacterium that degrades and assimilates poly(ethylene terephthalate).</title>
        <authorList>
            <person name="Yoshida S."/>
            <person name="Hiraga K."/>
            <person name="Takehana T."/>
            <person name="Taniguchi I."/>
            <person name="Yamaji H."/>
            <person name="Maeda Y."/>
            <person name="Toyohara K."/>
            <person name="Miyamoto K."/>
            <person name="Kimura Y."/>
            <person name="Oda K."/>
        </authorList>
    </citation>
    <scope>NUCLEOTIDE SEQUENCE [LARGE SCALE GENOMIC DNA]</scope>
    <source>
        <strain evidence="7">NBRC 110686 / TISTR 2288 / 201-F6</strain>
    </source>
</reference>
<comment type="caution">
    <text evidence="6">The sequence shown here is derived from an EMBL/GenBank/DDBJ whole genome shotgun (WGS) entry which is preliminary data.</text>
</comment>
<dbReference type="Proteomes" id="UP000037660">
    <property type="component" value="Unassembled WGS sequence"/>
</dbReference>
<evidence type="ECO:0000256" key="4">
    <source>
        <dbReference type="SAM" id="SignalP"/>
    </source>
</evidence>
<keyword evidence="2" id="KW-0186">Copper</keyword>
<feature type="signal peptide" evidence="4">
    <location>
        <begin position="1"/>
        <end position="23"/>
    </location>
</feature>
<dbReference type="InterPro" id="IPR036423">
    <property type="entry name" value="SOD-like_Cu/Zn_dom_sf"/>
</dbReference>
<accession>A0A0K8NYA5</accession>
<feature type="region of interest" description="Disordered" evidence="3">
    <location>
        <begin position="70"/>
        <end position="122"/>
    </location>
</feature>
<dbReference type="PROSITE" id="PS51257">
    <property type="entry name" value="PROKAR_LIPOPROTEIN"/>
    <property type="match status" value="1"/>
</dbReference>
<feature type="compositionally biased region" description="Basic and acidic residues" evidence="3">
    <location>
        <begin position="70"/>
        <end position="80"/>
    </location>
</feature>
<dbReference type="STRING" id="1547922.ISF6_1158"/>
<feature type="domain" description="Superoxide dismutase copper/zinc binding" evidence="5">
    <location>
        <begin position="43"/>
        <end position="172"/>
    </location>
</feature>
<dbReference type="Gene3D" id="2.60.40.200">
    <property type="entry name" value="Superoxide dismutase, copper/zinc binding domain"/>
    <property type="match status" value="1"/>
</dbReference>
<dbReference type="EMBL" id="BBYR01000022">
    <property type="protein sequence ID" value="GAP35387.1"/>
    <property type="molecule type" value="Genomic_DNA"/>
</dbReference>
<keyword evidence="4" id="KW-0732">Signal</keyword>
<comment type="catalytic activity">
    <reaction evidence="2">
        <text>2 superoxide + 2 H(+) = H2O2 + O2</text>
        <dbReference type="Rhea" id="RHEA:20696"/>
        <dbReference type="ChEBI" id="CHEBI:15378"/>
        <dbReference type="ChEBI" id="CHEBI:15379"/>
        <dbReference type="ChEBI" id="CHEBI:16240"/>
        <dbReference type="ChEBI" id="CHEBI:18421"/>
        <dbReference type="EC" id="1.15.1.1"/>
    </reaction>
</comment>
<dbReference type="GO" id="GO:0005507">
    <property type="term" value="F:copper ion binding"/>
    <property type="evidence" value="ECO:0007669"/>
    <property type="project" value="InterPro"/>
</dbReference>
<evidence type="ECO:0000313" key="7">
    <source>
        <dbReference type="Proteomes" id="UP000037660"/>
    </source>
</evidence>
<keyword evidence="2 6" id="KW-0560">Oxidoreductase</keyword>